<sequence>MALLAVILAILSLLGSVGGLFWGGCCCCNYGGYAAYPSYGYYGSYPTYPTYPTSYPMTIWYPEALEYVHRRWREEDEVRPYRPPYRPSYSYKGYNAAPPLPPAGDSYGVPSSYSSRYQPIPKEGGYDFQPRDIVHAAQPHNRVSELGPLPPSGPPSDIHPPAPPFPELRTKGLRSEGEKKVWSSELDD</sequence>
<feature type="compositionally biased region" description="Basic and acidic residues" evidence="1">
    <location>
        <begin position="168"/>
        <end position="182"/>
    </location>
</feature>
<keyword evidence="4" id="KW-1185">Reference proteome</keyword>
<dbReference type="AlphaFoldDB" id="A0A016U710"/>
<keyword evidence="2" id="KW-0732">Signal</keyword>
<evidence type="ECO:0000256" key="1">
    <source>
        <dbReference type="SAM" id="MobiDB-lite"/>
    </source>
</evidence>
<feature type="signal peptide" evidence="2">
    <location>
        <begin position="1"/>
        <end position="19"/>
    </location>
</feature>
<accession>A0A016U710</accession>
<reference evidence="4" key="1">
    <citation type="journal article" date="2015" name="Nat. Genet.">
        <title>The genome and transcriptome of the zoonotic hookworm Ancylostoma ceylanicum identify infection-specific gene families.</title>
        <authorList>
            <person name="Schwarz E.M."/>
            <person name="Hu Y."/>
            <person name="Antoshechkin I."/>
            <person name="Miller M.M."/>
            <person name="Sternberg P.W."/>
            <person name="Aroian R.V."/>
        </authorList>
    </citation>
    <scope>NUCLEOTIDE SEQUENCE</scope>
    <source>
        <strain evidence="4">HY135</strain>
    </source>
</reference>
<evidence type="ECO:0000256" key="2">
    <source>
        <dbReference type="SAM" id="SignalP"/>
    </source>
</evidence>
<dbReference type="Proteomes" id="UP000024635">
    <property type="component" value="Unassembled WGS sequence"/>
</dbReference>
<evidence type="ECO:0000313" key="3">
    <source>
        <dbReference type="EMBL" id="EYC10617.1"/>
    </source>
</evidence>
<comment type="caution">
    <text evidence="3">The sequence shown here is derived from an EMBL/GenBank/DDBJ whole genome shotgun (WGS) entry which is preliminary data.</text>
</comment>
<evidence type="ECO:0000313" key="4">
    <source>
        <dbReference type="Proteomes" id="UP000024635"/>
    </source>
</evidence>
<feature type="region of interest" description="Disordered" evidence="1">
    <location>
        <begin position="135"/>
        <end position="188"/>
    </location>
</feature>
<name>A0A016U710_9BILA</name>
<protein>
    <submittedName>
        <fullName evidence="3">Uncharacterized protein</fullName>
    </submittedName>
</protein>
<dbReference type="OrthoDB" id="10562400at2759"/>
<feature type="compositionally biased region" description="Pro residues" evidence="1">
    <location>
        <begin position="148"/>
        <end position="166"/>
    </location>
</feature>
<gene>
    <name evidence="3" type="primary">Acey_s0054.g2464</name>
    <name evidence="3" type="ORF">Y032_0054g2464</name>
</gene>
<organism evidence="3 4">
    <name type="scientific">Ancylostoma ceylanicum</name>
    <dbReference type="NCBI Taxonomy" id="53326"/>
    <lineage>
        <taxon>Eukaryota</taxon>
        <taxon>Metazoa</taxon>
        <taxon>Ecdysozoa</taxon>
        <taxon>Nematoda</taxon>
        <taxon>Chromadorea</taxon>
        <taxon>Rhabditida</taxon>
        <taxon>Rhabditina</taxon>
        <taxon>Rhabditomorpha</taxon>
        <taxon>Strongyloidea</taxon>
        <taxon>Ancylostomatidae</taxon>
        <taxon>Ancylostomatinae</taxon>
        <taxon>Ancylostoma</taxon>
    </lineage>
</organism>
<dbReference type="EMBL" id="JARK01001390">
    <property type="protein sequence ID" value="EYC10617.1"/>
    <property type="molecule type" value="Genomic_DNA"/>
</dbReference>
<proteinExistence type="predicted"/>
<feature type="chain" id="PRO_5001492018" evidence="2">
    <location>
        <begin position="20"/>
        <end position="188"/>
    </location>
</feature>